<evidence type="ECO:0000256" key="1">
    <source>
        <dbReference type="SAM" id="MobiDB-lite"/>
    </source>
</evidence>
<feature type="non-terminal residue" evidence="2">
    <location>
        <position position="43"/>
    </location>
</feature>
<dbReference type="Proteomes" id="UP000265520">
    <property type="component" value="Unassembled WGS sequence"/>
</dbReference>
<keyword evidence="3" id="KW-1185">Reference proteome</keyword>
<feature type="compositionally biased region" description="Basic and acidic residues" evidence="1">
    <location>
        <begin position="1"/>
        <end position="11"/>
    </location>
</feature>
<accession>A0A392NP86</accession>
<reference evidence="2 3" key="1">
    <citation type="journal article" date="2018" name="Front. Plant Sci.">
        <title>Red Clover (Trifolium pratense) and Zigzag Clover (T. medium) - A Picture of Genomic Similarities and Differences.</title>
        <authorList>
            <person name="Dluhosova J."/>
            <person name="Istvanek J."/>
            <person name="Nedelnik J."/>
            <person name="Repkova J."/>
        </authorList>
    </citation>
    <scope>NUCLEOTIDE SEQUENCE [LARGE SCALE GENOMIC DNA]</scope>
    <source>
        <strain evidence="3">cv. 10/8</strain>
        <tissue evidence="2">Leaf</tissue>
    </source>
</reference>
<protein>
    <submittedName>
        <fullName evidence="2">Uncharacterized protein</fullName>
    </submittedName>
</protein>
<proteinExistence type="predicted"/>
<sequence length="43" mass="4799">MEETEKRREEGGSIADAVGRTKRQRSRWEEGVIGGVAVARGRK</sequence>
<dbReference type="AlphaFoldDB" id="A0A392NP86"/>
<name>A0A392NP86_9FABA</name>
<organism evidence="2 3">
    <name type="scientific">Trifolium medium</name>
    <dbReference type="NCBI Taxonomy" id="97028"/>
    <lineage>
        <taxon>Eukaryota</taxon>
        <taxon>Viridiplantae</taxon>
        <taxon>Streptophyta</taxon>
        <taxon>Embryophyta</taxon>
        <taxon>Tracheophyta</taxon>
        <taxon>Spermatophyta</taxon>
        <taxon>Magnoliopsida</taxon>
        <taxon>eudicotyledons</taxon>
        <taxon>Gunneridae</taxon>
        <taxon>Pentapetalae</taxon>
        <taxon>rosids</taxon>
        <taxon>fabids</taxon>
        <taxon>Fabales</taxon>
        <taxon>Fabaceae</taxon>
        <taxon>Papilionoideae</taxon>
        <taxon>50 kb inversion clade</taxon>
        <taxon>NPAAA clade</taxon>
        <taxon>Hologalegina</taxon>
        <taxon>IRL clade</taxon>
        <taxon>Trifolieae</taxon>
        <taxon>Trifolium</taxon>
    </lineage>
</organism>
<feature type="region of interest" description="Disordered" evidence="1">
    <location>
        <begin position="1"/>
        <end position="27"/>
    </location>
</feature>
<evidence type="ECO:0000313" key="2">
    <source>
        <dbReference type="EMBL" id="MCI00305.1"/>
    </source>
</evidence>
<evidence type="ECO:0000313" key="3">
    <source>
        <dbReference type="Proteomes" id="UP000265520"/>
    </source>
</evidence>
<comment type="caution">
    <text evidence="2">The sequence shown here is derived from an EMBL/GenBank/DDBJ whole genome shotgun (WGS) entry which is preliminary data.</text>
</comment>
<dbReference type="EMBL" id="LXQA010042802">
    <property type="protein sequence ID" value="MCI00305.1"/>
    <property type="molecule type" value="Genomic_DNA"/>
</dbReference>